<feature type="region of interest" description="Disordered" evidence="1">
    <location>
        <begin position="48"/>
        <end position="75"/>
    </location>
</feature>
<gene>
    <name evidence="3" type="ORF">EHS11_16360</name>
</gene>
<proteinExistence type="predicted"/>
<keyword evidence="4" id="KW-1185">Reference proteome</keyword>
<keyword evidence="2" id="KW-0732">Signal</keyword>
<dbReference type="OrthoDB" id="345787at2"/>
<accession>A0A4V3JWX8</accession>
<organism evidence="3 4">
    <name type="scientific">Leptospira ilyithenensis</name>
    <dbReference type="NCBI Taxonomy" id="2484901"/>
    <lineage>
        <taxon>Bacteria</taxon>
        <taxon>Pseudomonadati</taxon>
        <taxon>Spirochaetota</taxon>
        <taxon>Spirochaetia</taxon>
        <taxon>Leptospirales</taxon>
        <taxon>Leptospiraceae</taxon>
        <taxon>Leptospira</taxon>
    </lineage>
</organism>
<evidence type="ECO:0000313" key="4">
    <source>
        <dbReference type="Proteomes" id="UP000298264"/>
    </source>
</evidence>
<sequence length="75" mass="8323">MKSKWIFLLLLTLAIQCASSNSKDSSEGDGKLVDSIIQKAQSEEGQKAIQTAKEKLQDKETQEKLKGLVSKDKKK</sequence>
<evidence type="ECO:0000256" key="1">
    <source>
        <dbReference type="SAM" id="MobiDB-lite"/>
    </source>
</evidence>
<protein>
    <recommendedName>
        <fullName evidence="5">Lipoprotein</fullName>
    </recommendedName>
</protein>
<dbReference type="AlphaFoldDB" id="A0A4V3JWX8"/>
<dbReference type="Proteomes" id="UP000298264">
    <property type="component" value="Unassembled WGS sequence"/>
</dbReference>
<feature type="chain" id="PRO_5020474929" description="Lipoprotein" evidence="2">
    <location>
        <begin position="21"/>
        <end position="75"/>
    </location>
</feature>
<dbReference type="EMBL" id="RQHV01000061">
    <property type="protein sequence ID" value="TGN08468.1"/>
    <property type="molecule type" value="Genomic_DNA"/>
</dbReference>
<evidence type="ECO:0000313" key="3">
    <source>
        <dbReference type="EMBL" id="TGN08468.1"/>
    </source>
</evidence>
<reference evidence="3" key="1">
    <citation type="journal article" date="2019" name="PLoS Negl. Trop. Dis.">
        <title>Revisiting the worldwide diversity of Leptospira species in the environment.</title>
        <authorList>
            <person name="Vincent A.T."/>
            <person name="Schiettekatte O."/>
            <person name="Bourhy P."/>
            <person name="Veyrier F.J."/>
            <person name="Picardeau M."/>
        </authorList>
    </citation>
    <scope>NUCLEOTIDE SEQUENCE [LARGE SCALE GENOMIC DNA]</scope>
    <source>
        <strain evidence="3">201400974</strain>
    </source>
</reference>
<comment type="caution">
    <text evidence="3">The sequence shown here is derived from an EMBL/GenBank/DDBJ whole genome shotgun (WGS) entry which is preliminary data.</text>
</comment>
<feature type="signal peptide" evidence="2">
    <location>
        <begin position="1"/>
        <end position="20"/>
    </location>
</feature>
<evidence type="ECO:0008006" key="5">
    <source>
        <dbReference type="Google" id="ProtNLM"/>
    </source>
</evidence>
<evidence type="ECO:0000256" key="2">
    <source>
        <dbReference type="SAM" id="SignalP"/>
    </source>
</evidence>
<dbReference type="RefSeq" id="WP_135765420.1">
    <property type="nucleotide sequence ID" value="NZ_RQHV01000061.1"/>
</dbReference>
<name>A0A4V3JWX8_9LEPT</name>